<keyword evidence="4" id="KW-0547">Nucleotide-binding</keyword>
<dbReference type="RefSeq" id="WP_101589439.1">
    <property type="nucleotide sequence ID" value="NZ_FXZM01000010.1"/>
</dbReference>
<dbReference type="Gene3D" id="3.40.50.300">
    <property type="entry name" value="P-loop containing nucleotide triphosphate hydrolases"/>
    <property type="match status" value="2"/>
</dbReference>
<dbReference type="GO" id="GO:0009432">
    <property type="term" value="P:SOS response"/>
    <property type="evidence" value="ECO:0007669"/>
    <property type="project" value="TreeGrafter"/>
</dbReference>
<evidence type="ECO:0000256" key="5">
    <source>
        <dbReference type="ARBA" id="ARBA00022763"/>
    </source>
</evidence>
<dbReference type="PIRSF" id="PIRSF003128">
    <property type="entry name" value="RecN"/>
    <property type="match status" value="1"/>
</dbReference>
<evidence type="ECO:0000256" key="7">
    <source>
        <dbReference type="ARBA" id="ARBA00023204"/>
    </source>
</evidence>
<name>A0A2H1L6G7_9MICO</name>
<evidence type="ECO:0000313" key="11">
    <source>
        <dbReference type="EMBL" id="SMY12501.1"/>
    </source>
</evidence>
<dbReference type="Pfam" id="PF02463">
    <property type="entry name" value="SMC_N"/>
    <property type="match status" value="1"/>
</dbReference>
<evidence type="ECO:0000256" key="4">
    <source>
        <dbReference type="ARBA" id="ARBA00022741"/>
    </source>
</evidence>
<evidence type="ECO:0000256" key="2">
    <source>
        <dbReference type="ARBA" id="ARBA00009441"/>
    </source>
</evidence>
<evidence type="ECO:0000256" key="8">
    <source>
        <dbReference type="ARBA" id="ARBA00033408"/>
    </source>
</evidence>
<keyword evidence="6" id="KW-0067">ATP-binding</keyword>
<comment type="function">
    <text evidence="1 9">May be involved in recombinational repair of damaged DNA.</text>
</comment>
<gene>
    <name evidence="11" type="ORF">BJEO58_02098</name>
</gene>
<dbReference type="InterPro" id="IPR003395">
    <property type="entry name" value="RecF/RecN/SMC_N"/>
</dbReference>
<feature type="domain" description="RecF/RecN/SMC N-terminal" evidence="10">
    <location>
        <begin position="2"/>
        <end position="515"/>
    </location>
</feature>
<dbReference type="OrthoDB" id="9806954at2"/>
<dbReference type="PANTHER" id="PTHR11059">
    <property type="entry name" value="DNA REPAIR PROTEIN RECN"/>
    <property type="match status" value="1"/>
</dbReference>
<evidence type="ECO:0000256" key="1">
    <source>
        <dbReference type="ARBA" id="ARBA00003618"/>
    </source>
</evidence>
<dbReference type="EMBL" id="FXZM01000010">
    <property type="protein sequence ID" value="SMY12501.1"/>
    <property type="molecule type" value="Genomic_DNA"/>
</dbReference>
<reference evidence="12" key="1">
    <citation type="submission" date="2017-03" db="EMBL/GenBank/DDBJ databases">
        <authorList>
            <person name="Monnet C."/>
        </authorList>
    </citation>
    <scope>NUCLEOTIDE SEQUENCE [LARGE SCALE GENOMIC DNA]</scope>
    <source>
        <strain evidence="12">SJ5-8</strain>
    </source>
</reference>
<comment type="similarity">
    <text evidence="2 9">Belongs to the RecN family.</text>
</comment>
<dbReference type="NCBIfam" id="TIGR00634">
    <property type="entry name" value="recN"/>
    <property type="match status" value="1"/>
</dbReference>
<dbReference type="Proteomes" id="UP000234462">
    <property type="component" value="Unassembled WGS sequence"/>
</dbReference>
<dbReference type="GO" id="GO:0006310">
    <property type="term" value="P:DNA recombination"/>
    <property type="evidence" value="ECO:0007669"/>
    <property type="project" value="InterPro"/>
</dbReference>
<dbReference type="GO" id="GO:0005524">
    <property type="term" value="F:ATP binding"/>
    <property type="evidence" value="ECO:0007669"/>
    <property type="project" value="UniProtKB-KW"/>
</dbReference>
<sequence>MISSIGIENLGVITSAHIDLGAGLTAVTGETGAGKTMFVTALDLLTGARADASTVRRDADRAVVEGVFALPQDRRTAADRIVEAGGDADDEAVLTRILPRDGRARATAGGRTVPAGVLRDVGRELVSMHGQAEQLTLRAQAQQRELLDALTGEDGAAARAEYAEAFAEHRRLTDELRRLESTRSERAARMDFLRNALEAIDAVRPTEGEDEELAALAARLGAAEELQQAAGRAHDLIMGSDWDDAESATALVAQASESLSRAASVDATLTDAARSLEDVSVRMADAGADLSSYLAGFGDDEGMSLEDAEARRAEISSLNAYGEDLEAVLAFEEQAGRELLDLENSEASLGDMDGTVAAAHARLDEAAVALREVRTRSAEEFSASVGDELAALAMPHASLSFAVTQTTPAAHGADDVRLLFSSHAAAAPADIGKTASGGELSRVMLAIEVVRARTERFPTFVFDEVDAGVGGAAAVEIGRRLARLASGSQVIVVTHLPQVAAWADHHVVVRKTDEGTGAVSGVRELGGEDRTEELARMLAGVSGSASARAHAEELLSDAESEKARFRVELMG</sequence>
<dbReference type="InterPro" id="IPR027417">
    <property type="entry name" value="P-loop_NTPase"/>
</dbReference>
<proteinExistence type="inferred from homology"/>
<dbReference type="PANTHER" id="PTHR11059:SF0">
    <property type="entry name" value="DNA REPAIR PROTEIN RECN"/>
    <property type="match status" value="1"/>
</dbReference>
<protein>
    <recommendedName>
        <fullName evidence="3 9">DNA repair protein RecN</fullName>
    </recommendedName>
    <alternativeName>
        <fullName evidence="8 9">Recombination protein N</fullName>
    </alternativeName>
</protein>
<evidence type="ECO:0000313" key="12">
    <source>
        <dbReference type="Proteomes" id="UP000234462"/>
    </source>
</evidence>
<dbReference type="GO" id="GO:0043590">
    <property type="term" value="C:bacterial nucleoid"/>
    <property type="evidence" value="ECO:0007669"/>
    <property type="project" value="TreeGrafter"/>
</dbReference>
<keyword evidence="5 9" id="KW-0227">DNA damage</keyword>
<accession>A0A2H1L6G7</accession>
<dbReference type="GO" id="GO:0006281">
    <property type="term" value="P:DNA repair"/>
    <property type="evidence" value="ECO:0007669"/>
    <property type="project" value="UniProtKB-KW"/>
</dbReference>
<dbReference type="CDD" id="cd03241">
    <property type="entry name" value="ABC_RecN"/>
    <property type="match status" value="1"/>
</dbReference>
<dbReference type="SUPFAM" id="SSF52540">
    <property type="entry name" value="P-loop containing nucleoside triphosphate hydrolases"/>
    <property type="match status" value="1"/>
</dbReference>
<evidence type="ECO:0000256" key="3">
    <source>
        <dbReference type="ARBA" id="ARBA00021315"/>
    </source>
</evidence>
<dbReference type="InterPro" id="IPR004604">
    <property type="entry name" value="DNA_recomb/repair_RecN"/>
</dbReference>
<keyword evidence="7 9" id="KW-0234">DNA repair</keyword>
<organism evidence="11 12">
    <name type="scientific">Brevibacterium jeotgali</name>
    <dbReference type="NCBI Taxonomy" id="1262550"/>
    <lineage>
        <taxon>Bacteria</taxon>
        <taxon>Bacillati</taxon>
        <taxon>Actinomycetota</taxon>
        <taxon>Actinomycetes</taxon>
        <taxon>Micrococcales</taxon>
        <taxon>Brevibacteriaceae</taxon>
        <taxon>Brevibacterium</taxon>
    </lineage>
</organism>
<evidence type="ECO:0000259" key="10">
    <source>
        <dbReference type="Pfam" id="PF02463"/>
    </source>
</evidence>
<keyword evidence="12" id="KW-1185">Reference proteome</keyword>
<evidence type="ECO:0000256" key="6">
    <source>
        <dbReference type="ARBA" id="ARBA00022840"/>
    </source>
</evidence>
<evidence type="ECO:0000256" key="9">
    <source>
        <dbReference type="PIRNR" id="PIRNR003128"/>
    </source>
</evidence>
<dbReference type="AlphaFoldDB" id="A0A2H1L6G7"/>